<evidence type="ECO:0000259" key="1">
    <source>
        <dbReference type="Pfam" id="PF14207"/>
    </source>
</evidence>
<dbReference type="EMBL" id="BK015248">
    <property type="protein sequence ID" value="DAD97807.1"/>
    <property type="molecule type" value="Genomic_DNA"/>
</dbReference>
<reference evidence="2" key="1">
    <citation type="journal article" date="2021" name="Proc. Natl. Acad. Sci. U.S.A.">
        <title>A Catalog of Tens of Thousands of Viruses from Human Metagenomes Reveals Hidden Associations with Chronic Diseases.</title>
        <authorList>
            <person name="Tisza M.J."/>
            <person name="Buck C.B."/>
        </authorList>
    </citation>
    <scope>NUCLEOTIDE SEQUENCE</scope>
    <source>
        <strain evidence="2">CtkmZ20</strain>
    </source>
</reference>
<sequence length="75" mass="8860">MKYYVSVTEMLNTVVRVEAESEKEAIDKAKYEYSDGVIELTREDNYSGEQFEIDDDQEYWREAEENGNTVLQHID</sequence>
<organism evidence="2">
    <name type="scientific">Myoviridae sp. ctkmZ20</name>
    <dbReference type="NCBI Taxonomy" id="2825166"/>
    <lineage>
        <taxon>Viruses</taxon>
        <taxon>Duplodnaviria</taxon>
        <taxon>Heunggongvirae</taxon>
        <taxon>Uroviricota</taxon>
        <taxon>Caudoviricetes</taxon>
    </lineage>
</organism>
<name>A0A8S5NTW4_9CAUD</name>
<evidence type="ECO:0000313" key="2">
    <source>
        <dbReference type="EMBL" id="DAD97807.1"/>
    </source>
</evidence>
<dbReference type="InterPro" id="IPR025575">
    <property type="entry name" value="DpnD/PcfM_C"/>
</dbReference>
<accession>A0A8S5NTW4</accession>
<protein>
    <submittedName>
        <fullName evidence="2">PcfM DpnD/PcfM-like protein</fullName>
    </submittedName>
</protein>
<dbReference type="Pfam" id="PF14207">
    <property type="entry name" value="DpnD-PcfM"/>
    <property type="match status" value="1"/>
</dbReference>
<feature type="domain" description="DpnD/PcfM-like C-terminal" evidence="1">
    <location>
        <begin position="3"/>
        <end position="44"/>
    </location>
</feature>
<proteinExistence type="predicted"/>